<evidence type="ECO:0000259" key="1">
    <source>
        <dbReference type="PROSITE" id="PS50075"/>
    </source>
</evidence>
<dbReference type="SUPFAM" id="SSF47336">
    <property type="entry name" value="ACP-like"/>
    <property type="match status" value="1"/>
</dbReference>
<dbReference type="Gene3D" id="1.10.1200.10">
    <property type="entry name" value="ACP-like"/>
    <property type="match status" value="1"/>
</dbReference>
<accession>A0ABQ4E3I4</accession>
<dbReference type="Proteomes" id="UP000646749">
    <property type="component" value="Unassembled WGS sequence"/>
</dbReference>
<feature type="domain" description="Carrier" evidence="1">
    <location>
        <begin position="6"/>
        <end position="91"/>
    </location>
</feature>
<protein>
    <submittedName>
        <fullName evidence="2">Acyl carrier protein</fullName>
    </submittedName>
</protein>
<keyword evidence="3" id="KW-1185">Reference proteome</keyword>
<evidence type="ECO:0000313" key="2">
    <source>
        <dbReference type="EMBL" id="GIG89271.1"/>
    </source>
</evidence>
<evidence type="ECO:0000313" key="3">
    <source>
        <dbReference type="Proteomes" id="UP000646749"/>
    </source>
</evidence>
<dbReference type="InterPro" id="IPR036736">
    <property type="entry name" value="ACP-like_sf"/>
</dbReference>
<sequence length="105" mass="11172">MQVNEASILADITEMLQAILGDDAVDGEITMATRFQDDLAMESIDVISLAGRLQVRYGDRVNFAQLIAGFDLESVRQLRVGQLVEHIVAALDGADASPGKAGTPA</sequence>
<dbReference type="EMBL" id="BONW01000020">
    <property type="protein sequence ID" value="GIG89271.1"/>
    <property type="molecule type" value="Genomic_DNA"/>
</dbReference>
<gene>
    <name evidence="2" type="primary">acpP_1</name>
    <name evidence="2" type="ORF">Pen02_42070</name>
</gene>
<dbReference type="InterPro" id="IPR009081">
    <property type="entry name" value="PP-bd_ACP"/>
</dbReference>
<dbReference type="PROSITE" id="PS50075">
    <property type="entry name" value="CARRIER"/>
    <property type="match status" value="1"/>
</dbReference>
<dbReference type="RefSeq" id="WP_203867778.1">
    <property type="nucleotide sequence ID" value="NZ_BONW01000020.1"/>
</dbReference>
<comment type="caution">
    <text evidence="2">The sequence shown here is derived from an EMBL/GenBank/DDBJ whole genome shotgun (WGS) entry which is preliminary data.</text>
</comment>
<dbReference type="Pfam" id="PF00550">
    <property type="entry name" value="PP-binding"/>
    <property type="match status" value="1"/>
</dbReference>
<proteinExistence type="predicted"/>
<reference evidence="2 3" key="1">
    <citation type="submission" date="2021-01" db="EMBL/GenBank/DDBJ databases">
        <title>Whole genome shotgun sequence of Plantactinospora endophytica NBRC 110450.</title>
        <authorList>
            <person name="Komaki H."/>
            <person name="Tamura T."/>
        </authorList>
    </citation>
    <scope>NUCLEOTIDE SEQUENCE [LARGE SCALE GENOMIC DNA]</scope>
    <source>
        <strain evidence="2 3">NBRC 110450</strain>
    </source>
</reference>
<organism evidence="2 3">
    <name type="scientific">Plantactinospora endophytica</name>
    <dbReference type="NCBI Taxonomy" id="673535"/>
    <lineage>
        <taxon>Bacteria</taxon>
        <taxon>Bacillati</taxon>
        <taxon>Actinomycetota</taxon>
        <taxon>Actinomycetes</taxon>
        <taxon>Micromonosporales</taxon>
        <taxon>Micromonosporaceae</taxon>
        <taxon>Plantactinospora</taxon>
    </lineage>
</organism>
<name>A0ABQ4E3I4_9ACTN</name>